<dbReference type="AlphaFoldDB" id="A0A3D9ZKU6"/>
<evidence type="ECO:0000313" key="2">
    <source>
        <dbReference type="EMBL" id="REF94290.1"/>
    </source>
</evidence>
<gene>
    <name evidence="2" type="ORF">DFJ67_0207</name>
</gene>
<keyword evidence="3" id="KW-1185">Reference proteome</keyword>
<dbReference type="RefSeq" id="WP_116066135.1">
    <property type="nucleotide sequence ID" value="NZ_BONB01000096.1"/>
</dbReference>
<evidence type="ECO:0000256" key="1">
    <source>
        <dbReference type="SAM" id="Phobius"/>
    </source>
</evidence>
<feature type="transmembrane region" description="Helical" evidence="1">
    <location>
        <begin position="6"/>
        <end position="28"/>
    </location>
</feature>
<dbReference type="OrthoDB" id="9805770at2"/>
<sequence>MSFWQVLWRIGIPLLALAAAVVMVWIAFSENPDDFSRPRGWQWIWVLIWLRTAGEAAFGDDRWWFERTWKGAAALIVAVAVVVGAWRHYRWRRLTRAATPSEPGRPA</sequence>
<name>A0A3D9ZKU6_9ACTN</name>
<keyword evidence="1" id="KW-0472">Membrane</keyword>
<accession>A0A3D9ZKU6</accession>
<proteinExistence type="predicted"/>
<feature type="transmembrane region" description="Helical" evidence="1">
    <location>
        <begin position="71"/>
        <end position="89"/>
    </location>
</feature>
<keyword evidence="1" id="KW-0812">Transmembrane</keyword>
<evidence type="ECO:0000313" key="3">
    <source>
        <dbReference type="Proteomes" id="UP000256913"/>
    </source>
</evidence>
<organism evidence="2 3">
    <name type="scientific">Asanoa ferruginea</name>
    <dbReference type="NCBI Taxonomy" id="53367"/>
    <lineage>
        <taxon>Bacteria</taxon>
        <taxon>Bacillati</taxon>
        <taxon>Actinomycetota</taxon>
        <taxon>Actinomycetes</taxon>
        <taxon>Micromonosporales</taxon>
        <taxon>Micromonosporaceae</taxon>
        <taxon>Asanoa</taxon>
    </lineage>
</organism>
<dbReference type="Proteomes" id="UP000256913">
    <property type="component" value="Unassembled WGS sequence"/>
</dbReference>
<reference evidence="2 3" key="1">
    <citation type="submission" date="2018-08" db="EMBL/GenBank/DDBJ databases">
        <title>Sequencing the genomes of 1000 actinobacteria strains.</title>
        <authorList>
            <person name="Klenk H.-P."/>
        </authorList>
    </citation>
    <scope>NUCLEOTIDE SEQUENCE [LARGE SCALE GENOMIC DNA]</scope>
    <source>
        <strain evidence="2 3">DSM 44099</strain>
    </source>
</reference>
<protein>
    <submittedName>
        <fullName evidence="2">Uncharacterized protein</fullName>
    </submittedName>
</protein>
<dbReference type="EMBL" id="QUMQ01000001">
    <property type="protein sequence ID" value="REF94290.1"/>
    <property type="molecule type" value="Genomic_DNA"/>
</dbReference>
<comment type="caution">
    <text evidence="2">The sequence shown here is derived from an EMBL/GenBank/DDBJ whole genome shotgun (WGS) entry which is preliminary data.</text>
</comment>
<keyword evidence="1" id="KW-1133">Transmembrane helix</keyword>